<keyword evidence="5" id="KW-1185">Reference proteome</keyword>
<proteinExistence type="predicted"/>
<dbReference type="Pfam" id="PF07727">
    <property type="entry name" value="RVT_2"/>
    <property type="match status" value="1"/>
</dbReference>
<sequence length="410" mass="45667">MSLTERARCLRLNAGLPKSCWAEAVSMACYLISRSLRASLGGKIAEEMELEPHPIATENHGSTHPTSGDPVAIESGGNSHLTSGGSTTNELGDEPTTFHGAITSQEKKEWMGAMVEEMESLQKNHTWELVHLFEGKKAIGCKWVYRKKPAVSEKKGEKFKARSAVLALVASWDLHLEQLDVKTTFLHGDLEEQIYMEQPDRFTQPGHEHLNIHDVLALKALLSQEFDMKDSGAATKILGMEIHRDRGLRKLWLSQRGYVEKVLDRFGMNKAKPVSTPLANHFKLSSEQYPKTDREIEDMAKVPYASIVGCLMYAMVALALIWLMLLVKSANTCLNQNDPLVVGYVDSDYAGDLDDRRSTSGYVFTLGGGIICWKSTVQSIVALFTTEAEYMVVAEADKEVLWLNGLSRFE</sequence>
<dbReference type="InterPro" id="IPR013103">
    <property type="entry name" value="RVT_2"/>
</dbReference>
<keyword evidence="2" id="KW-1133">Transmembrane helix</keyword>
<reference evidence="4" key="1">
    <citation type="submission" date="2020-06" db="EMBL/GenBank/DDBJ databases">
        <authorList>
            <person name="Li T."/>
            <person name="Hu X."/>
            <person name="Zhang T."/>
            <person name="Song X."/>
            <person name="Zhang H."/>
            <person name="Dai N."/>
            <person name="Sheng W."/>
            <person name="Hou X."/>
            <person name="Wei L."/>
        </authorList>
    </citation>
    <scope>NUCLEOTIDE SEQUENCE</scope>
    <source>
        <strain evidence="4">K16</strain>
        <tissue evidence="4">Leaf</tissue>
    </source>
</reference>
<evidence type="ECO:0000256" key="2">
    <source>
        <dbReference type="SAM" id="Phobius"/>
    </source>
</evidence>
<dbReference type="Proteomes" id="UP001289374">
    <property type="component" value="Unassembled WGS sequence"/>
</dbReference>
<protein>
    <submittedName>
        <fullName evidence="4">Retrovirus-related Pol polyprotein from transposon TNT 1-94</fullName>
    </submittedName>
</protein>
<feature type="transmembrane region" description="Helical" evidence="2">
    <location>
        <begin position="304"/>
        <end position="327"/>
    </location>
</feature>
<evidence type="ECO:0000256" key="1">
    <source>
        <dbReference type="SAM" id="MobiDB-lite"/>
    </source>
</evidence>
<dbReference type="PANTHER" id="PTHR11439">
    <property type="entry name" value="GAG-POL-RELATED RETROTRANSPOSON"/>
    <property type="match status" value="1"/>
</dbReference>
<organism evidence="4 5">
    <name type="scientific">Sesamum angolense</name>
    <dbReference type="NCBI Taxonomy" id="2727404"/>
    <lineage>
        <taxon>Eukaryota</taxon>
        <taxon>Viridiplantae</taxon>
        <taxon>Streptophyta</taxon>
        <taxon>Embryophyta</taxon>
        <taxon>Tracheophyta</taxon>
        <taxon>Spermatophyta</taxon>
        <taxon>Magnoliopsida</taxon>
        <taxon>eudicotyledons</taxon>
        <taxon>Gunneridae</taxon>
        <taxon>Pentapetalae</taxon>
        <taxon>asterids</taxon>
        <taxon>lamiids</taxon>
        <taxon>Lamiales</taxon>
        <taxon>Pedaliaceae</taxon>
        <taxon>Sesamum</taxon>
    </lineage>
</organism>
<reference evidence="4" key="2">
    <citation type="journal article" date="2024" name="Plant">
        <title>Genomic evolution and insights into agronomic trait innovations of Sesamum species.</title>
        <authorList>
            <person name="Miao H."/>
            <person name="Wang L."/>
            <person name="Qu L."/>
            <person name="Liu H."/>
            <person name="Sun Y."/>
            <person name="Le M."/>
            <person name="Wang Q."/>
            <person name="Wei S."/>
            <person name="Zheng Y."/>
            <person name="Lin W."/>
            <person name="Duan Y."/>
            <person name="Cao H."/>
            <person name="Xiong S."/>
            <person name="Wang X."/>
            <person name="Wei L."/>
            <person name="Li C."/>
            <person name="Ma Q."/>
            <person name="Ju M."/>
            <person name="Zhao R."/>
            <person name="Li G."/>
            <person name="Mu C."/>
            <person name="Tian Q."/>
            <person name="Mei H."/>
            <person name="Zhang T."/>
            <person name="Gao T."/>
            <person name="Zhang H."/>
        </authorList>
    </citation>
    <scope>NUCLEOTIDE SEQUENCE</scope>
    <source>
        <strain evidence="4">K16</strain>
    </source>
</reference>
<evidence type="ECO:0000259" key="3">
    <source>
        <dbReference type="Pfam" id="PF07727"/>
    </source>
</evidence>
<accession>A0AAE1WJT1</accession>
<comment type="caution">
    <text evidence="4">The sequence shown here is derived from an EMBL/GenBank/DDBJ whole genome shotgun (WGS) entry which is preliminary data.</text>
</comment>
<feature type="compositionally biased region" description="Polar residues" evidence="1">
    <location>
        <begin position="76"/>
        <end position="90"/>
    </location>
</feature>
<dbReference type="AlphaFoldDB" id="A0AAE1WJT1"/>
<evidence type="ECO:0000313" key="5">
    <source>
        <dbReference type="Proteomes" id="UP001289374"/>
    </source>
</evidence>
<dbReference type="PANTHER" id="PTHR11439:SF483">
    <property type="entry name" value="PEPTIDE SYNTHASE GLIP-LIKE, PUTATIVE (AFU_ORTHOLOGUE AFUA_3G12920)-RELATED"/>
    <property type="match status" value="1"/>
</dbReference>
<gene>
    <name evidence="4" type="ORF">Sango_1623800</name>
</gene>
<dbReference type="CDD" id="cd09272">
    <property type="entry name" value="RNase_HI_RT_Ty1"/>
    <property type="match status" value="1"/>
</dbReference>
<evidence type="ECO:0000313" key="4">
    <source>
        <dbReference type="EMBL" id="KAK4394695.1"/>
    </source>
</evidence>
<keyword evidence="2" id="KW-0472">Membrane</keyword>
<feature type="domain" description="Reverse transcriptase Ty1/copia-type" evidence="3">
    <location>
        <begin position="213"/>
        <end position="278"/>
    </location>
</feature>
<name>A0AAE1WJT1_9LAMI</name>
<feature type="region of interest" description="Disordered" evidence="1">
    <location>
        <begin position="55"/>
        <end position="96"/>
    </location>
</feature>
<dbReference type="EMBL" id="JACGWL010000009">
    <property type="protein sequence ID" value="KAK4394695.1"/>
    <property type="molecule type" value="Genomic_DNA"/>
</dbReference>
<keyword evidence="2" id="KW-0812">Transmembrane</keyword>